<gene>
    <name evidence="8" type="ORF">QEH59_06275</name>
</gene>
<name>A0ABU1AGR0_9BACT</name>
<dbReference type="PANTHER" id="PTHR40077:SF2">
    <property type="entry name" value="MEMBRANE PROTEIN"/>
    <property type="match status" value="1"/>
</dbReference>
<evidence type="ECO:0000256" key="5">
    <source>
        <dbReference type="ARBA" id="ARBA00023136"/>
    </source>
</evidence>
<evidence type="ECO:0000256" key="6">
    <source>
        <dbReference type="SAM" id="Phobius"/>
    </source>
</evidence>
<keyword evidence="4 6" id="KW-1133">Transmembrane helix</keyword>
<evidence type="ECO:0000313" key="8">
    <source>
        <dbReference type="EMBL" id="MDQ8194021.1"/>
    </source>
</evidence>
<keyword evidence="5 6" id="KW-0472">Membrane</keyword>
<dbReference type="RefSeq" id="WP_308950001.1">
    <property type="nucleotide sequence ID" value="NZ_JARXIC010000007.1"/>
</dbReference>
<keyword evidence="3 6" id="KW-0812">Transmembrane</keyword>
<evidence type="ECO:0000256" key="1">
    <source>
        <dbReference type="ARBA" id="ARBA00004651"/>
    </source>
</evidence>
<dbReference type="Proteomes" id="UP001243717">
    <property type="component" value="Unassembled WGS sequence"/>
</dbReference>
<evidence type="ECO:0000256" key="4">
    <source>
        <dbReference type="ARBA" id="ARBA00022989"/>
    </source>
</evidence>
<dbReference type="InterPro" id="IPR023845">
    <property type="entry name" value="DUF3817_TM"/>
</dbReference>
<sequence>MFRFDSTLHRLRSVGTWEAISSILLFGIAMPLKYIWGNDVLIRPIGMAHGILWMAYVGFALLGQLDYKWSWKLTGWLLVASIVPAGPLFADAKLLKAYEAKV</sequence>
<dbReference type="Pfam" id="PF12823">
    <property type="entry name" value="DUF3817"/>
    <property type="match status" value="1"/>
</dbReference>
<evidence type="ECO:0000313" key="9">
    <source>
        <dbReference type="Proteomes" id="UP001243717"/>
    </source>
</evidence>
<feature type="transmembrane region" description="Helical" evidence="6">
    <location>
        <begin position="48"/>
        <end position="67"/>
    </location>
</feature>
<accession>A0ABU1AGR0</accession>
<keyword evidence="2" id="KW-1003">Cell membrane</keyword>
<proteinExistence type="predicted"/>
<comment type="caution">
    <text evidence="8">The sequence shown here is derived from an EMBL/GenBank/DDBJ whole genome shotgun (WGS) entry which is preliminary data.</text>
</comment>
<organism evidence="8 9">
    <name type="scientific">Thalassobacterium sedimentorum</name>
    <dbReference type="NCBI Taxonomy" id="3041258"/>
    <lineage>
        <taxon>Bacteria</taxon>
        <taxon>Pseudomonadati</taxon>
        <taxon>Verrucomicrobiota</taxon>
        <taxon>Opitutia</taxon>
        <taxon>Puniceicoccales</taxon>
        <taxon>Coraliomargaritaceae</taxon>
        <taxon>Thalassobacterium</taxon>
    </lineage>
</organism>
<protein>
    <submittedName>
        <fullName evidence="8">DUF3817 domain-containing protein</fullName>
    </submittedName>
</protein>
<evidence type="ECO:0000259" key="7">
    <source>
        <dbReference type="Pfam" id="PF12823"/>
    </source>
</evidence>
<comment type="subcellular location">
    <subcellularLocation>
        <location evidence="1">Cell membrane</location>
        <topology evidence="1">Multi-pass membrane protein</topology>
    </subcellularLocation>
</comment>
<dbReference type="EMBL" id="JARXIC010000007">
    <property type="protein sequence ID" value="MDQ8194021.1"/>
    <property type="molecule type" value="Genomic_DNA"/>
</dbReference>
<reference evidence="8 9" key="1">
    <citation type="submission" date="2023-04" db="EMBL/GenBank/DDBJ databases">
        <title>A novel bacteria isolated from coastal sediment.</title>
        <authorList>
            <person name="Liu X.-J."/>
            <person name="Du Z.-J."/>
        </authorList>
    </citation>
    <scope>NUCLEOTIDE SEQUENCE [LARGE SCALE GENOMIC DNA]</scope>
    <source>
        <strain evidence="8 9">SDUM461004</strain>
    </source>
</reference>
<dbReference type="NCBIfam" id="TIGR03954">
    <property type="entry name" value="integ_memb_HG"/>
    <property type="match status" value="1"/>
</dbReference>
<evidence type="ECO:0000256" key="3">
    <source>
        <dbReference type="ARBA" id="ARBA00022692"/>
    </source>
</evidence>
<feature type="transmembrane region" description="Helical" evidence="6">
    <location>
        <begin position="73"/>
        <end position="90"/>
    </location>
</feature>
<dbReference type="PANTHER" id="PTHR40077">
    <property type="entry name" value="MEMBRANE PROTEIN-RELATED"/>
    <property type="match status" value="1"/>
</dbReference>
<feature type="domain" description="DUF3817" evidence="7">
    <location>
        <begin position="8"/>
        <end position="94"/>
    </location>
</feature>
<keyword evidence="9" id="KW-1185">Reference proteome</keyword>
<evidence type="ECO:0000256" key="2">
    <source>
        <dbReference type="ARBA" id="ARBA00022475"/>
    </source>
</evidence>